<evidence type="ECO:0000256" key="8">
    <source>
        <dbReference type="ARBA" id="ARBA00022842"/>
    </source>
</evidence>
<feature type="region of interest" description="Disordered" evidence="13">
    <location>
        <begin position="1721"/>
        <end position="1782"/>
    </location>
</feature>
<feature type="region of interest" description="Disordered" evidence="13">
    <location>
        <begin position="458"/>
        <end position="575"/>
    </location>
</feature>
<dbReference type="SUPFAM" id="SSF53098">
    <property type="entry name" value="Ribonuclease H-like"/>
    <property type="match status" value="1"/>
</dbReference>
<feature type="region of interest" description="Disordered" evidence="13">
    <location>
        <begin position="868"/>
        <end position="888"/>
    </location>
</feature>
<dbReference type="FunFam" id="3.30.70.270:FF:000020">
    <property type="entry name" value="Transposon Tf2-6 polyprotein-like Protein"/>
    <property type="match status" value="1"/>
</dbReference>
<dbReference type="InterPro" id="IPR036397">
    <property type="entry name" value="RNaseH_sf"/>
</dbReference>
<evidence type="ECO:0000259" key="15">
    <source>
        <dbReference type="PROSITE" id="PS50994"/>
    </source>
</evidence>
<dbReference type="GO" id="GO:0006508">
    <property type="term" value="P:proteolysis"/>
    <property type="evidence" value="ECO:0007669"/>
    <property type="project" value="InterPro"/>
</dbReference>
<keyword evidence="2" id="KW-0808">Transferase</keyword>
<dbReference type="Pfam" id="PF00078">
    <property type="entry name" value="RVT_1"/>
    <property type="match status" value="1"/>
</dbReference>
<dbReference type="GO" id="GO:0003964">
    <property type="term" value="F:RNA-directed DNA polymerase activity"/>
    <property type="evidence" value="ECO:0007669"/>
    <property type="project" value="UniProtKB-KW"/>
</dbReference>
<gene>
    <name evidence="16" type="ORF">A4X06_0g6455</name>
</gene>
<keyword evidence="17" id="KW-1185">Reference proteome</keyword>
<dbReference type="Pfam" id="PF17919">
    <property type="entry name" value="RT_RNaseH_2"/>
    <property type="match status" value="1"/>
</dbReference>
<keyword evidence="11" id="KW-0695">RNA-directed DNA polymerase</keyword>
<name>A0A8X7MNN1_9BASI</name>
<dbReference type="InterPro" id="IPR041373">
    <property type="entry name" value="RT_RNaseH"/>
</dbReference>
<dbReference type="GO" id="GO:0004519">
    <property type="term" value="F:endonuclease activity"/>
    <property type="evidence" value="ECO:0007669"/>
    <property type="project" value="UniProtKB-KW"/>
</dbReference>
<evidence type="ECO:0000256" key="9">
    <source>
        <dbReference type="ARBA" id="ARBA00022884"/>
    </source>
</evidence>
<evidence type="ECO:0000256" key="11">
    <source>
        <dbReference type="ARBA" id="ARBA00022918"/>
    </source>
</evidence>
<organism evidence="16 17">
    <name type="scientific">Tilletia controversa</name>
    <name type="common">dwarf bunt fungus</name>
    <dbReference type="NCBI Taxonomy" id="13291"/>
    <lineage>
        <taxon>Eukaryota</taxon>
        <taxon>Fungi</taxon>
        <taxon>Dikarya</taxon>
        <taxon>Basidiomycota</taxon>
        <taxon>Ustilaginomycotina</taxon>
        <taxon>Exobasidiomycetes</taxon>
        <taxon>Tilletiales</taxon>
        <taxon>Tilletiaceae</taxon>
        <taxon>Tilletia</taxon>
    </lineage>
</organism>
<dbReference type="PANTHER" id="PTHR37984:SF5">
    <property type="entry name" value="PROTEIN NYNRIN-LIKE"/>
    <property type="match status" value="1"/>
</dbReference>
<keyword evidence="9" id="KW-0694">RNA-binding</keyword>
<dbReference type="Gene3D" id="2.40.70.10">
    <property type="entry name" value="Acid Proteases"/>
    <property type="match status" value="1"/>
</dbReference>
<evidence type="ECO:0000256" key="12">
    <source>
        <dbReference type="ARBA" id="ARBA00023268"/>
    </source>
</evidence>
<feature type="compositionally biased region" description="Basic and acidic residues" evidence="13">
    <location>
        <begin position="31"/>
        <end position="40"/>
    </location>
</feature>
<evidence type="ECO:0000256" key="13">
    <source>
        <dbReference type="SAM" id="MobiDB-lite"/>
    </source>
</evidence>
<dbReference type="InterPro" id="IPR000477">
    <property type="entry name" value="RT_dom"/>
</dbReference>
<feature type="region of interest" description="Disordered" evidence="13">
    <location>
        <begin position="373"/>
        <end position="398"/>
    </location>
</feature>
<feature type="region of interest" description="Disordered" evidence="13">
    <location>
        <begin position="1"/>
        <end position="40"/>
    </location>
</feature>
<dbReference type="InterPro" id="IPR043502">
    <property type="entry name" value="DNA/RNA_pol_sf"/>
</dbReference>
<keyword evidence="4" id="KW-0540">Nuclease</keyword>
<feature type="compositionally biased region" description="Pro residues" evidence="13">
    <location>
        <begin position="458"/>
        <end position="470"/>
    </location>
</feature>
<dbReference type="EMBL" id="LWDE02000938">
    <property type="protein sequence ID" value="KAE8243237.1"/>
    <property type="molecule type" value="Genomic_DNA"/>
</dbReference>
<dbReference type="EC" id="2.7.7.49" evidence="1"/>
<dbReference type="InterPro" id="IPR050951">
    <property type="entry name" value="Retrovirus_Pol_polyprotein"/>
</dbReference>
<feature type="compositionally biased region" description="Low complexity" evidence="13">
    <location>
        <begin position="93"/>
        <end position="117"/>
    </location>
</feature>
<dbReference type="InterPro" id="IPR041577">
    <property type="entry name" value="RT_RNaseH_2"/>
</dbReference>
<feature type="compositionally biased region" description="Pro residues" evidence="13">
    <location>
        <begin position="1757"/>
        <end position="1768"/>
    </location>
</feature>
<evidence type="ECO:0000256" key="5">
    <source>
        <dbReference type="ARBA" id="ARBA00022750"/>
    </source>
</evidence>
<reference evidence="16" key="2">
    <citation type="journal article" date="2019" name="IMA Fungus">
        <title>Genome sequencing and comparison of five Tilletia species to identify candidate genes for the detection of regulated species infecting wheat.</title>
        <authorList>
            <person name="Nguyen H.D.T."/>
            <person name="Sultana T."/>
            <person name="Kesanakurti P."/>
            <person name="Hambleton S."/>
        </authorList>
    </citation>
    <scope>NUCLEOTIDE SEQUENCE</scope>
    <source>
        <strain evidence="16">DAOMC 236426</strain>
    </source>
</reference>
<keyword evidence="7" id="KW-0378">Hydrolase</keyword>
<feature type="compositionally biased region" description="Polar residues" evidence="13">
    <location>
        <begin position="1"/>
        <end position="25"/>
    </location>
</feature>
<dbReference type="PROSITE" id="PS50878">
    <property type="entry name" value="RT_POL"/>
    <property type="match status" value="1"/>
</dbReference>
<dbReference type="PROSITE" id="PS00141">
    <property type="entry name" value="ASP_PROTEASE"/>
    <property type="match status" value="1"/>
</dbReference>
<evidence type="ECO:0000313" key="16">
    <source>
        <dbReference type="EMBL" id="KAE8243237.1"/>
    </source>
</evidence>
<dbReference type="GO" id="GO:0015074">
    <property type="term" value="P:DNA integration"/>
    <property type="evidence" value="ECO:0007669"/>
    <property type="project" value="UniProtKB-KW"/>
</dbReference>
<dbReference type="GO" id="GO:0003723">
    <property type="term" value="F:RNA binding"/>
    <property type="evidence" value="ECO:0007669"/>
    <property type="project" value="UniProtKB-KW"/>
</dbReference>
<feature type="compositionally biased region" description="Low complexity" evidence="13">
    <location>
        <begin position="1732"/>
        <end position="1756"/>
    </location>
</feature>
<comment type="caution">
    <text evidence="16">The sequence shown here is derived from an EMBL/GenBank/DDBJ whole genome shotgun (WGS) entry which is preliminary data.</text>
</comment>
<dbReference type="InterPro" id="IPR001584">
    <property type="entry name" value="Integrase_cat-core"/>
</dbReference>
<evidence type="ECO:0000256" key="6">
    <source>
        <dbReference type="ARBA" id="ARBA00022759"/>
    </source>
</evidence>
<feature type="compositionally biased region" description="Basic and acidic residues" evidence="13">
    <location>
        <begin position="472"/>
        <end position="492"/>
    </location>
</feature>
<evidence type="ECO:0000256" key="3">
    <source>
        <dbReference type="ARBA" id="ARBA00022695"/>
    </source>
</evidence>
<dbReference type="InterPro" id="IPR021109">
    <property type="entry name" value="Peptidase_aspartic_dom_sf"/>
</dbReference>
<dbReference type="CDD" id="cd00303">
    <property type="entry name" value="retropepsin_like"/>
    <property type="match status" value="1"/>
</dbReference>
<evidence type="ECO:0000256" key="7">
    <source>
        <dbReference type="ARBA" id="ARBA00022801"/>
    </source>
</evidence>
<feature type="non-terminal residue" evidence="16">
    <location>
        <position position="1"/>
    </location>
</feature>
<keyword evidence="3" id="KW-0548">Nucleotidyltransferase</keyword>
<feature type="compositionally biased region" description="Low complexity" evidence="13">
    <location>
        <begin position="143"/>
        <end position="152"/>
    </location>
</feature>
<protein>
    <recommendedName>
        <fullName evidence="1">RNA-directed DNA polymerase</fullName>
        <ecNumber evidence="1">2.7.7.49</ecNumber>
    </recommendedName>
</protein>
<dbReference type="Proteomes" id="UP000077684">
    <property type="component" value="Unassembled WGS sequence"/>
</dbReference>
<dbReference type="Gene3D" id="3.10.10.10">
    <property type="entry name" value="HIV Type 1 Reverse Transcriptase, subunit A, domain 1"/>
    <property type="match status" value="1"/>
</dbReference>
<evidence type="ECO:0000256" key="1">
    <source>
        <dbReference type="ARBA" id="ARBA00012493"/>
    </source>
</evidence>
<dbReference type="GO" id="GO:0004190">
    <property type="term" value="F:aspartic-type endopeptidase activity"/>
    <property type="evidence" value="ECO:0007669"/>
    <property type="project" value="UniProtKB-KW"/>
</dbReference>
<evidence type="ECO:0000256" key="4">
    <source>
        <dbReference type="ARBA" id="ARBA00022722"/>
    </source>
</evidence>
<dbReference type="InterPro" id="IPR001969">
    <property type="entry name" value="Aspartic_peptidase_AS"/>
</dbReference>
<dbReference type="SUPFAM" id="SSF50630">
    <property type="entry name" value="Acid proteases"/>
    <property type="match status" value="1"/>
</dbReference>
<keyword evidence="8" id="KW-0460">Magnesium</keyword>
<keyword evidence="5" id="KW-0064">Aspartyl protease</keyword>
<dbReference type="Gene3D" id="3.30.420.10">
    <property type="entry name" value="Ribonuclease H-like superfamily/Ribonuclease H"/>
    <property type="match status" value="1"/>
</dbReference>
<keyword evidence="12" id="KW-0511">Multifunctional enzyme</keyword>
<dbReference type="GO" id="GO:0005634">
    <property type="term" value="C:nucleus"/>
    <property type="evidence" value="ECO:0007669"/>
    <property type="project" value="UniProtKB-ARBA"/>
</dbReference>
<dbReference type="Pfam" id="PF17921">
    <property type="entry name" value="Integrase_H2C2"/>
    <property type="match status" value="1"/>
</dbReference>
<dbReference type="InterPro" id="IPR043128">
    <property type="entry name" value="Rev_trsase/Diguanyl_cyclase"/>
</dbReference>
<keyword evidence="6" id="KW-0255">Endonuclease</keyword>
<proteinExistence type="predicted"/>
<dbReference type="Gene3D" id="1.10.340.70">
    <property type="match status" value="1"/>
</dbReference>
<dbReference type="PROSITE" id="PS50994">
    <property type="entry name" value="INTEGRASE"/>
    <property type="match status" value="1"/>
</dbReference>
<dbReference type="SUPFAM" id="SSF56672">
    <property type="entry name" value="DNA/RNA polymerases"/>
    <property type="match status" value="1"/>
</dbReference>
<dbReference type="PANTHER" id="PTHR37984">
    <property type="entry name" value="PROTEIN CBG26694"/>
    <property type="match status" value="1"/>
</dbReference>
<accession>A0A8X7MNN1</accession>
<feature type="region of interest" description="Disordered" evidence="13">
    <location>
        <begin position="83"/>
        <end position="166"/>
    </location>
</feature>
<dbReference type="CDD" id="cd01647">
    <property type="entry name" value="RT_LTR"/>
    <property type="match status" value="1"/>
</dbReference>
<evidence type="ECO:0000313" key="17">
    <source>
        <dbReference type="Proteomes" id="UP000077684"/>
    </source>
</evidence>
<evidence type="ECO:0000256" key="10">
    <source>
        <dbReference type="ARBA" id="ARBA00022908"/>
    </source>
</evidence>
<keyword evidence="10" id="KW-0229">DNA integration</keyword>
<sequence>MWTPSFHNRTSYLPSPNTPMASRRTSPPEAPTREEFATLDTARIKLDEDLASVRSTIESHGSDIGELQTSVSALHNKFDKLIAILNNPPPPTTSSAPSTTSGPAPDTSDASTSSAAPGKWNSAAAAYPEGKAPQASSDIRIQSSMPSSAPPSTTENGRSFTIKPDELGTFDGVPEDTALFLANIEAIRATENDPSWEKALLRALPRTLRGAARLWFASLTELERSSHLKNLTSFISALRANFKPSTNIVRRQARDRCWRPDEEDLVHYSFVKAALLKIGWPEMKDGELISDVIEGIDPSVAKLIQTPFRDSPTLTALRTELRNQETYWRQEFQRPLVRPSSSSTSAGVPAYDSLTRPTSGSAFIAQSDMSVTAYPQTSQPASAGRRPINPRQGMSIRSDFTPANVSYRTHPESKKRMMAYQIPLTTKTMWCTRPFHQCQGDHFGFAHDYCIKNRPGEPPPPTAFLAPPAPERTVEGEDDRNYTSSDRRDPPARHYTTAKGCKSTVERVAPPLGPEGDLDGGYRTIPTPGPDRGHGPTPAQTTRGHTQGEYHTCLPFASDQSSTDDPPPSPLQARNDHQDSVLFLAEHWLRQPAALPTFAVSPKRPQGEHTEVKLSRLEETGSGLGHLRHAPTSCQLQFTNAELAPVSCLVDTGASLSTIDAGLAKRLGQVPSGGTLSINGIGTERTLGFVTLPFDIEGTDDTGGAVRLHFDHDFHVVPSFAPGVLLGQDWISGHSLVVDPASNKASLQGYNFRVKSDRPHAHTFFGKICTRKAVVLAPGHHTWVPVDCAALIANVDYTLDPTWHHDPAQNEVAAAIPCLMDHNTSRLLVTNFGDEPLEVPSRTCLGEATACGPGTLSTLQAHAFPLDDGMSTSSPSPSPAGRPFDPFEFDEQPVAAQAQEDATVLVDGCFRVGLDAHSKPHASVVDLLRRHKEAFSLDGRPGHIKGVAMRIPVDDPAKLQADPPRRVSPEKRAAIDKELAQLLEWGVVEESSSPVSAPVHLVKQRTKLRFCVDYRSLNTATVPDRYPLPRVDDVIENLRGHSWFSSMDAVRGYHQADIDEEDRWKTAFATHRGLFQYRRVPFGLKSAPAFFQRMMDALLGPIRWVTALVYLDDIVTFTHTLDEQLRALDYILSEAERVGLRFSPSKCTFAVRELTLLGRKVSGFGLGVMEDRAAAVRELPRPQNLQELYHTLGLFSYYRSFIPHFAHRAAPLTALTKGLSYKKVGSTWRLLRADGTPTTKTAELLDWSNVHDAAFQDLRDALVNPPTLAHPDYDRPFLLYTDACKSGFAAAIHQVHVCPVATDAVAAPAWPSLASPLDSEEWAAALRSDPTFGPTLRRLASPSTATDETYVLREGILIRRDDGRVCIPRSMLLPVLRRAHDDGGHFGFAKTYASVSSQFWHPRLSVLVEAYVRYCDRCLRTKRSRKVGSLDVSQDATRPFAHTSVDVVLGMPTSRRRHDAYLIATCTFSKLVLLEPCTASFTAKDVVRFLMNRVVRFGWRPERLTSDHDMRIVGEAGRQLASFLGARVTATPPHHHQANPVERQVQIVQRILRAMAPAAAGMWDEDCLPAVELAVNSSVNVTAGLTPFDAIFIDSPRLVDALLRSAEHDGVGEWAERFHRARARILEARTRTQVERLRQRSQFDGRHAPLPTLAPGTLVWIRLDTRPVRAARTGKLDPVRLGPFPIRRVISPHRVLVDVPPELNIESEFDVAQLDVHPAGVDPFASERDASDSANDADAPPSSGSRPPGSATAPTADPVPSPVVPSPPGLRRGLRDRRPAPILRDPNQRVFTFCPPLDSPLHHAKLDAFVDPVPRSKIIDVGGSRAQLVERPVAFLSRATTVSESKLAGPELELACLSWGFTRAQHMLEGAKVTVVTDHAPIPGMLTSRPGAIPYGHAVERARMVLRPHLDNLRFVYRPGRLHVNVDALSRLGRATDTRPGRRARSEERR</sequence>
<feature type="domain" description="Integrase catalytic" evidence="15">
    <location>
        <begin position="1435"/>
        <end position="1595"/>
    </location>
</feature>
<evidence type="ECO:0000256" key="2">
    <source>
        <dbReference type="ARBA" id="ARBA00022679"/>
    </source>
</evidence>
<dbReference type="InterPro" id="IPR041588">
    <property type="entry name" value="Integrase_H2C2"/>
</dbReference>
<feature type="domain" description="Reverse transcriptase" evidence="14">
    <location>
        <begin position="983"/>
        <end position="1161"/>
    </location>
</feature>
<evidence type="ECO:0000259" key="14">
    <source>
        <dbReference type="PROSITE" id="PS50878"/>
    </source>
</evidence>
<dbReference type="Pfam" id="PF17917">
    <property type="entry name" value="RT_RNaseH"/>
    <property type="match status" value="1"/>
</dbReference>
<dbReference type="Gene3D" id="3.30.70.270">
    <property type="match status" value="2"/>
</dbReference>
<reference evidence="16" key="1">
    <citation type="submission" date="2016-04" db="EMBL/GenBank/DDBJ databases">
        <authorList>
            <person name="Nguyen H.D."/>
            <person name="Samba Siva P."/>
            <person name="Cullis J."/>
            <person name="Levesque C.A."/>
            <person name="Hambleton S."/>
        </authorList>
    </citation>
    <scope>NUCLEOTIDE SEQUENCE</scope>
    <source>
        <strain evidence="16">DAOMC 236426</strain>
    </source>
</reference>
<dbReference type="InterPro" id="IPR012337">
    <property type="entry name" value="RNaseH-like_sf"/>
</dbReference>
<keyword evidence="5" id="KW-0645">Protease</keyword>